<dbReference type="KEGG" id="rher:EHE19_019400"/>
<dbReference type="Proteomes" id="UP000306409">
    <property type="component" value="Chromosome"/>
</dbReference>
<organism evidence="1 2">
    <name type="scientific">Ruminiclostridium herbifermentans</name>
    <dbReference type="NCBI Taxonomy" id="2488810"/>
    <lineage>
        <taxon>Bacteria</taxon>
        <taxon>Bacillati</taxon>
        <taxon>Bacillota</taxon>
        <taxon>Clostridia</taxon>
        <taxon>Eubacteriales</taxon>
        <taxon>Oscillospiraceae</taxon>
        <taxon>Ruminiclostridium</taxon>
    </lineage>
</organism>
<dbReference type="OrthoDB" id="2031780at2"/>
<dbReference type="EMBL" id="CP061336">
    <property type="protein sequence ID" value="QNU66961.1"/>
    <property type="molecule type" value="Genomic_DNA"/>
</dbReference>
<gene>
    <name evidence="1" type="ORF">EHE19_019400</name>
</gene>
<keyword evidence="2" id="KW-1185">Reference proteome</keyword>
<dbReference type="RefSeq" id="WP_137699112.1">
    <property type="nucleotide sequence ID" value="NZ_CP061336.1"/>
</dbReference>
<protein>
    <submittedName>
        <fullName evidence="1">Uncharacterized protein</fullName>
    </submittedName>
</protein>
<reference evidence="1 2" key="1">
    <citation type="submission" date="2020-09" db="EMBL/GenBank/DDBJ databases">
        <title>Characterization and genome sequencing of Ruminiclostridium sp. nov. MA18.</title>
        <authorList>
            <person name="Rettenmaier R."/>
            <person name="Kowollik M.-L."/>
            <person name="Liebl W."/>
            <person name="Zverlov V."/>
        </authorList>
    </citation>
    <scope>NUCLEOTIDE SEQUENCE [LARGE SCALE GENOMIC DNA]</scope>
    <source>
        <strain evidence="1 2">MA18</strain>
    </source>
</reference>
<sequence length="390" mass="44109">MNTLLHTKSKYLIIIIISLLFCAATIIFETGILRQNQESFSISFGKEQELLVSQIERQFINALSLQANNEQTVIKDIINNSITSSNRYWFFIKENKILFFKDDNETNQLMIKDINMLLKSFEMNGGKNIDPLIALFSDRAKGSVLFSESAIGENKLASVSFFEVNGTSYALGICTTEAYIIDSGYIFKHNSYSIITIVALCLILFSIVVVAIIIIDKKDNEIQLLKKLIKSKNQIIEELTTANVSELDLDLLYNKDTNIYNEKVFAALLNKLENPQLFPISKIVINMSFPENITFDGLVSELLPVLKKLLPQKGILAKTQDNELTVLLFRTDYNSAMTLQSKLMNAWSNILKKFNSSVNTNVILLYEKADSIFPSCAEENKTIAKKNQIS</sequence>
<dbReference type="AlphaFoldDB" id="A0A4U7JAW6"/>
<accession>A0A4U7JAW6</accession>
<name>A0A4U7JAW6_9FIRM</name>
<proteinExistence type="predicted"/>
<evidence type="ECO:0000313" key="1">
    <source>
        <dbReference type="EMBL" id="QNU66961.1"/>
    </source>
</evidence>
<evidence type="ECO:0000313" key="2">
    <source>
        <dbReference type="Proteomes" id="UP000306409"/>
    </source>
</evidence>